<feature type="compositionally biased region" description="Polar residues" evidence="1">
    <location>
        <begin position="209"/>
        <end position="221"/>
    </location>
</feature>
<feature type="compositionally biased region" description="Basic and acidic residues" evidence="1">
    <location>
        <begin position="679"/>
        <end position="695"/>
    </location>
</feature>
<dbReference type="PANTHER" id="PTHR17469">
    <property type="entry name" value="SPERM SPECIFIC ANTIGEN 2-RELATED"/>
    <property type="match status" value="1"/>
</dbReference>
<feature type="region of interest" description="Disordered" evidence="1">
    <location>
        <begin position="676"/>
        <end position="695"/>
    </location>
</feature>
<feature type="region of interest" description="Disordered" evidence="1">
    <location>
        <begin position="1356"/>
        <end position="1385"/>
    </location>
</feature>
<evidence type="ECO:0000256" key="1">
    <source>
        <dbReference type="SAM" id="MobiDB-lite"/>
    </source>
</evidence>
<feature type="region of interest" description="Disordered" evidence="1">
    <location>
        <begin position="428"/>
        <end position="450"/>
    </location>
</feature>
<dbReference type="GO" id="GO:0005102">
    <property type="term" value="F:signaling receptor binding"/>
    <property type="evidence" value="ECO:0007669"/>
    <property type="project" value="InterPro"/>
</dbReference>
<feature type="compositionally biased region" description="Basic and acidic residues" evidence="1">
    <location>
        <begin position="1418"/>
        <end position="1429"/>
    </location>
</feature>
<feature type="region of interest" description="Disordered" evidence="1">
    <location>
        <begin position="768"/>
        <end position="821"/>
    </location>
</feature>
<dbReference type="Pfam" id="PF14722">
    <property type="entry name" value="KRAP_IP3R_bind"/>
    <property type="match status" value="1"/>
</dbReference>
<protein>
    <recommendedName>
        <fullName evidence="2">ITPR-interacting domain-containing protein</fullName>
    </recommendedName>
</protein>
<evidence type="ECO:0000313" key="4">
    <source>
        <dbReference type="Proteomes" id="UP001497497"/>
    </source>
</evidence>
<feature type="region of interest" description="Disordered" evidence="1">
    <location>
        <begin position="1418"/>
        <end position="1488"/>
    </location>
</feature>
<name>A0AAV2HHP2_LYMST</name>
<reference evidence="3 4" key="1">
    <citation type="submission" date="2024-04" db="EMBL/GenBank/DDBJ databases">
        <authorList>
            <consortium name="Genoscope - CEA"/>
            <person name="William W."/>
        </authorList>
    </citation>
    <scope>NUCLEOTIDE SEQUENCE [LARGE SCALE GENOMIC DNA]</scope>
</reference>
<proteinExistence type="predicted"/>
<feature type="compositionally biased region" description="Polar residues" evidence="1">
    <location>
        <begin position="804"/>
        <end position="821"/>
    </location>
</feature>
<dbReference type="SMART" id="SM01257">
    <property type="entry name" value="KRAP_IP3R_bind"/>
    <property type="match status" value="1"/>
</dbReference>
<gene>
    <name evidence="3" type="ORF">GSLYS_00007438001</name>
</gene>
<keyword evidence="4" id="KW-1185">Reference proteome</keyword>
<dbReference type="PANTHER" id="PTHR17469:SF15">
    <property type="entry name" value="ITPR-INTERACTING DOMAIN-CONTAINING PROTEIN"/>
    <property type="match status" value="1"/>
</dbReference>
<dbReference type="EMBL" id="CAXITT010000143">
    <property type="protein sequence ID" value="CAL1533478.1"/>
    <property type="molecule type" value="Genomic_DNA"/>
</dbReference>
<dbReference type="InterPro" id="IPR043444">
    <property type="entry name" value="TESPA1-like"/>
</dbReference>
<feature type="region of interest" description="Disordered" evidence="1">
    <location>
        <begin position="1"/>
        <end position="75"/>
    </location>
</feature>
<comment type="caution">
    <text evidence="3">The sequence shown here is derived from an EMBL/GenBank/DDBJ whole genome shotgun (WGS) entry which is preliminary data.</text>
</comment>
<dbReference type="Proteomes" id="UP001497497">
    <property type="component" value="Unassembled WGS sequence"/>
</dbReference>
<feature type="region of interest" description="Disordered" evidence="1">
    <location>
        <begin position="349"/>
        <end position="390"/>
    </location>
</feature>
<feature type="compositionally biased region" description="Basic and acidic residues" evidence="1">
    <location>
        <begin position="1"/>
        <end position="14"/>
    </location>
</feature>
<feature type="domain" description="ITPR-interacting" evidence="2">
    <location>
        <begin position="114"/>
        <end position="256"/>
    </location>
</feature>
<sequence length="1488" mass="164511">MEEKERKVSVERKSSLSAKDGASTAPAGGRNVNGAATGVRGTGGGLAGIARMLGTKAKGQDGPQNGTGGGSKRLKGCEDDLPLGSEGKLQLFNSLNFEAQGPVDYKSKTRQMTQSKMIGWQSFSSDVSNQTSASSASLEILLNERQVDPEEVLLNLGFGLEREGFVPSLARIPERFLHHPTRASGIRIPGLGDDMESDVMEEDEETETNAAPSTGVVSPATSAPPARKRPGIWTLARTLSMLRMKTPLNRAGHMSPSRTPPLPHQPASILLPINQKYLASKGYYRQQGWPEGTFEAAEEEHTQEEKDNWRDAATRRRKFQKTKSNRHWSLCGSNENVNELPNEDREWVSKSMDDSISGDLNRSRNDSRGTCFSTNTESSTDSLDTPNPETERAFEEIRRQYNESLAREQSSSEDLFLPMRHKKRLSSDLIGGGHDLDEDNESDHGLELLSTNDTRSNNYFISPASSRQATVEKAPTLSEQTNSINIDDVDVGGGGNRQKDGNNNKNKYSSSDHNEKSTSIGQDFYDDLDKENCSDVRIIVSSSDSGVVKHWTNNLTHDALGMKSPMKLTVKTIQRASSDSGSTSSSGTAIGSCSIATTTDDLDTLRLSESEVTDRDSLSGANSPYSFSQRLKQTTASSCQTCDDDFRMAASIYQNVSVSTISSGNITVRNARIQQAGVRDSKKTPDTKGPRVRGRGELIHLEDGPKVQLSSLPPTINPLELMKRLRHSQDELSRMGSVQSDSSGFGDSDLAADAGNVDIDFLKVASLGSSSESSTTTATLQGPSKGEMATQTSVDSVRGKKVNARSTENKNQQQSTKPETGSTHYVTMCYIPSLASKAEHNDVGLPGANNPYPNGPRSRVASDAGSETRRAFHDSYDKIGFTRPRGNSDFHLNYGSHGRHYSSVRTHAESISDSPRMYFNHDTGQRRARNNDSSLRRNLAQASLPGHNSRPDSSPQLSQRKFTSNLDLYTNESGLHSRGEMSYLSHTPLEQRRRHSNEGLLSGRNDTPLSVELAQAVGSFQSPASENVPPSTTVSSSVYIQPSVNTIHGRQGLHFPTLAGNLSKLTTELHSTPVESRVKMNPSRQRSCDILDDDFSVSDGDLNPTYARSETASPQLFQTHVDGYPGSDSPMFGRRMTSSWQRQSSNAYSEDLDSYSSMAESSSDFSVHSSPEGHPTSGVLDSRKLARLINQPVFFKGKRRTVCHYRPRRIYKEWTFLSKRKRLQEENRLLQYAIQKYKTDLSIMETSFMVDYQTVYADMTDEERDEIEELEWLWSEVKGQVMEMEQLLMARIKSVHAGNDFHSLMSSMGIINRMIELIKEQIYLQQVANSRVEDDPTADDFDGLYNDDLNYDRRHSSFQGGLGRLSNSMSHPPPVRRTQSSSMSNLPNDLNISLEQIKSSLLSQVQLEIKESTKKLESDLKEKDKEIQQLKDQMARATDTPAKPIRKWTPKSLRSQSFISGKSEEGSPLAKSQRSRLVGDRVVQESDV</sequence>
<feature type="compositionally biased region" description="Basic and acidic residues" evidence="1">
    <location>
        <begin position="1477"/>
        <end position="1488"/>
    </location>
</feature>
<evidence type="ECO:0000259" key="2">
    <source>
        <dbReference type="SMART" id="SM01257"/>
    </source>
</evidence>
<feature type="region of interest" description="Disordered" evidence="1">
    <location>
        <begin position="909"/>
        <end position="933"/>
    </location>
</feature>
<dbReference type="InterPro" id="IPR029325">
    <property type="entry name" value="ITPR-bd"/>
</dbReference>
<accession>A0AAV2HHP2</accession>
<evidence type="ECO:0000313" key="3">
    <source>
        <dbReference type="EMBL" id="CAL1533478.1"/>
    </source>
</evidence>
<feature type="region of interest" description="Disordered" evidence="1">
    <location>
        <begin position="841"/>
        <end position="865"/>
    </location>
</feature>
<feature type="region of interest" description="Disordered" evidence="1">
    <location>
        <begin position="464"/>
        <end position="523"/>
    </location>
</feature>
<organism evidence="3 4">
    <name type="scientific">Lymnaea stagnalis</name>
    <name type="common">Great pond snail</name>
    <name type="synonym">Helix stagnalis</name>
    <dbReference type="NCBI Taxonomy" id="6523"/>
    <lineage>
        <taxon>Eukaryota</taxon>
        <taxon>Metazoa</taxon>
        <taxon>Spiralia</taxon>
        <taxon>Lophotrochozoa</taxon>
        <taxon>Mollusca</taxon>
        <taxon>Gastropoda</taxon>
        <taxon>Heterobranchia</taxon>
        <taxon>Euthyneura</taxon>
        <taxon>Panpulmonata</taxon>
        <taxon>Hygrophila</taxon>
        <taxon>Lymnaeoidea</taxon>
        <taxon>Lymnaeidae</taxon>
        <taxon>Lymnaea</taxon>
    </lineage>
</organism>
<feature type="compositionally biased region" description="Acidic residues" evidence="1">
    <location>
        <begin position="197"/>
        <end position="207"/>
    </location>
</feature>
<feature type="region of interest" description="Disordered" evidence="1">
    <location>
        <begin position="197"/>
        <end position="228"/>
    </location>
</feature>
<feature type="compositionally biased region" description="Low complexity" evidence="1">
    <location>
        <begin position="768"/>
        <end position="780"/>
    </location>
</feature>
<feature type="compositionally biased region" description="Polar residues" evidence="1">
    <location>
        <begin position="368"/>
        <end position="388"/>
    </location>
</feature>